<proteinExistence type="predicted"/>
<feature type="non-terminal residue" evidence="1">
    <location>
        <position position="1"/>
    </location>
</feature>
<gene>
    <name evidence="1" type="ORF">S06H3_15420</name>
</gene>
<sequence length="42" mass="4765">GLNSPLCEDLMEQDPSRKEVWKTKAIGFWERAMAKTSALQAK</sequence>
<evidence type="ECO:0000313" key="1">
    <source>
        <dbReference type="EMBL" id="GAI10014.1"/>
    </source>
</evidence>
<name>X1MUI4_9ZZZZ</name>
<protein>
    <submittedName>
        <fullName evidence="1">Uncharacterized protein</fullName>
    </submittedName>
</protein>
<organism evidence="1">
    <name type="scientific">marine sediment metagenome</name>
    <dbReference type="NCBI Taxonomy" id="412755"/>
    <lineage>
        <taxon>unclassified sequences</taxon>
        <taxon>metagenomes</taxon>
        <taxon>ecological metagenomes</taxon>
    </lineage>
</organism>
<accession>X1MUI4</accession>
<dbReference type="AlphaFoldDB" id="X1MUI4"/>
<comment type="caution">
    <text evidence="1">The sequence shown here is derived from an EMBL/GenBank/DDBJ whole genome shotgun (WGS) entry which is preliminary data.</text>
</comment>
<reference evidence="1" key="1">
    <citation type="journal article" date="2014" name="Front. Microbiol.">
        <title>High frequency of phylogenetically diverse reductive dehalogenase-homologous genes in deep subseafloor sedimentary metagenomes.</title>
        <authorList>
            <person name="Kawai M."/>
            <person name="Futagami T."/>
            <person name="Toyoda A."/>
            <person name="Takaki Y."/>
            <person name="Nishi S."/>
            <person name="Hori S."/>
            <person name="Arai W."/>
            <person name="Tsubouchi T."/>
            <person name="Morono Y."/>
            <person name="Uchiyama I."/>
            <person name="Ito T."/>
            <person name="Fujiyama A."/>
            <person name="Inagaki F."/>
            <person name="Takami H."/>
        </authorList>
    </citation>
    <scope>NUCLEOTIDE SEQUENCE</scope>
    <source>
        <strain evidence="1">Expedition CK06-06</strain>
    </source>
</reference>
<dbReference type="EMBL" id="BARV01007587">
    <property type="protein sequence ID" value="GAI10014.1"/>
    <property type="molecule type" value="Genomic_DNA"/>
</dbReference>